<feature type="domain" description="Isopropylmalate dehydrogenase-like" evidence="7">
    <location>
        <begin position="7"/>
        <end position="349"/>
    </location>
</feature>
<keyword evidence="3" id="KW-0479">Metal-binding</keyword>
<accession>A0AA44UQK6</accession>
<dbReference type="RefSeq" id="WP_301549041.1">
    <property type="nucleotide sequence ID" value="NZ_JBICSI010000001.1"/>
</dbReference>
<dbReference type="EMBL" id="PHUJ01000003">
    <property type="protein sequence ID" value="PKB31460.1"/>
    <property type="molecule type" value="Genomic_DNA"/>
</dbReference>
<protein>
    <submittedName>
        <fullName evidence="8">3-isopropylmalate dehydrogenase</fullName>
    </submittedName>
</protein>
<gene>
    <name evidence="8" type="ORF">ATL51_3150</name>
</gene>
<dbReference type="SMART" id="SM01329">
    <property type="entry name" value="Iso_dh"/>
    <property type="match status" value="1"/>
</dbReference>
<evidence type="ECO:0000256" key="6">
    <source>
        <dbReference type="ARBA" id="ARBA00023211"/>
    </source>
</evidence>
<keyword evidence="5" id="KW-0520">NAD</keyword>
<evidence type="ECO:0000256" key="3">
    <source>
        <dbReference type="ARBA" id="ARBA00022723"/>
    </source>
</evidence>
<dbReference type="AlphaFoldDB" id="A0AA44UQK6"/>
<dbReference type="Proteomes" id="UP000232453">
    <property type="component" value="Unassembled WGS sequence"/>
</dbReference>
<evidence type="ECO:0000313" key="8">
    <source>
        <dbReference type="EMBL" id="PKB31460.1"/>
    </source>
</evidence>
<name>A0AA44UQK6_PSEA5</name>
<evidence type="ECO:0000256" key="5">
    <source>
        <dbReference type="ARBA" id="ARBA00023027"/>
    </source>
</evidence>
<dbReference type="Gene3D" id="3.40.718.10">
    <property type="entry name" value="Isopropylmalate Dehydrogenase"/>
    <property type="match status" value="1"/>
</dbReference>
<evidence type="ECO:0000256" key="4">
    <source>
        <dbReference type="ARBA" id="ARBA00023002"/>
    </source>
</evidence>
<reference evidence="8 9" key="1">
    <citation type="submission" date="2017-11" db="EMBL/GenBank/DDBJ databases">
        <title>Sequencing the genomes of 1000 actinobacteria strains.</title>
        <authorList>
            <person name="Klenk H.-P."/>
        </authorList>
    </citation>
    <scope>NUCLEOTIDE SEQUENCE [LARGE SCALE GENOMIC DNA]</scope>
    <source>
        <strain evidence="8 9">DSM 44104</strain>
    </source>
</reference>
<evidence type="ECO:0000256" key="2">
    <source>
        <dbReference type="ARBA" id="ARBA00001946"/>
    </source>
</evidence>
<dbReference type="InterPro" id="IPR024084">
    <property type="entry name" value="IsoPropMal-DH-like_dom"/>
</dbReference>
<organism evidence="8 9">
    <name type="scientific">Pseudonocardia alni</name>
    <name type="common">Amycolata alni</name>
    <dbReference type="NCBI Taxonomy" id="33907"/>
    <lineage>
        <taxon>Bacteria</taxon>
        <taxon>Bacillati</taxon>
        <taxon>Actinomycetota</taxon>
        <taxon>Actinomycetes</taxon>
        <taxon>Pseudonocardiales</taxon>
        <taxon>Pseudonocardiaceae</taxon>
        <taxon>Pseudonocardia</taxon>
    </lineage>
</organism>
<evidence type="ECO:0000259" key="7">
    <source>
        <dbReference type="SMART" id="SM01329"/>
    </source>
</evidence>
<dbReference type="PANTHER" id="PTHR43275:SF1">
    <property type="entry name" value="D-MALATE DEHYDROGENASE [DECARBOXYLATING]"/>
    <property type="match status" value="1"/>
</dbReference>
<proteinExistence type="predicted"/>
<evidence type="ECO:0000256" key="1">
    <source>
        <dbReference type="ARBA" id="ARBA00001936"/>
    </source>
</evidence>
<evidence type="ECO:0000313" key="9">
    <source>
        <dbReference type="Proteomes" id="UP000232453"/>
    </source>
</evidence>
<dbReference type="SUPFAM" id="SSF53659">
    <property type="entry name" value="Isocitrate/Isopropylmalate dehydrogenase-like"/>
    <property type="match status" value="1"/>
</dbReference>
<keyword evidence="4" id="KW-0560">Oxidoreductase</keyword>
<comment type="cofactor">
    <cofactor evidence="2">
        <name>Mg(2+)</name>
        <dbReference type="ChEBI" id="CHEBI:18420"/>
    </cofactor>
</comment>
<comment type="caution">
    <text evidence="8">The sequence shown here is derived from an EMBL/GenBank/DDBJ whole genome shotgun (WGS) entry which is preliminary data.</text>
</comment>
<dbReference type="Pfam" id="PF00180">
    <property type="entry name" value="Iso_dh"/>
    <property type="match status" value="1"/>
</dbReference>
<dbReference type="GO" id="GO:0046872">
    <property type="term" value="F:metal ion binding"/>
    <property type="evidence" value="ECO:0007669"/>
    <property type="project" value="UniProtKB-KW"/>
</dbReference>
<keyword evidence="6" id="KW-0464">Manganese</keyword>
<dbReference type="InterPro" id="IPR050501">
    <property type="entry name" value="ICDH/IPMDH"/>
</dbReference>
<dbReference type="GO" id="GO:0016491">
    <property type="term" value="F:oxidoreductase activity"/>
    <property type="evidence" value="ECO:0007669"/>
    <property type="project" value="UniProtKB-KW"/>
</dbReference>
<comment type="cofactor">
    <cofactor evidence="1">
        <name>Mn(2+)</name>
        <dbReference type="ChEBI" id="CHEBI:29035"/>
    </cofactor>
</comment>
<sequence>MHTGGYDIGVVPGDGIGPELVGSAQEVLTAAAGDGVEVRFHVEDAGADTYRRTGTACSDETFDRLRSYDGILKGPVGLPGVRRPDGTEGGLLGGLLRGGLDTYVNERPISLLPGVDGPLRGERRIDHVIVRENTEGLYLARGLGVGNERAVVDQLLMTREGVERVVRYAFELARRRPGAPADGVHRVTCVDKANVLRSFAFFRRIFDEIAEEYPDVQTDHRYADAAGHDLVVDPEHFDVLVMENFLGDILSDVAAATVGGLGMCPGGNIGDAHAYFEPIHGSAPAIAGRDLANPVSQILAAAMLADHLGERPVGDRIRAAVRTGFARGDIVILPSGSPKDGTDAVTRAVIGALES</sequence>
<dbReference type="PANTHER" id="PTHR43275">
    <property type="entry name" value="D-MALATE DEHYDROGENASE [DECARBOXYLATING]"/>
    <property type="match status" value="1"/>
</dbReference>